<comment type="caution">
    <text evidence="2">The sequence shown here is derived from an EMBL/GenBank/DDBJ whole genome shotgun (WGS) entry which is preliminary data.</text>
</comment>
<dbReference type="AlphaFoldDB" id="A0A813NPL8"/>
<dbReference type="PANTHER" id="PTHR31489">
    <property type="entry name" value="LIN52 FAMILY MEMBER"/>
    <property type="match status" value="1"/>
</dbReference>
<dbReference type="PANTHER" id="PTHR31489:SF2">
    <property type="entry name" value="PROTEIN LIN-52 HOMOLOG"/>
    <property type="match status" value="1"/>
</dbReference>
<dbReference type="EMBL" id="CAJNOQ010000010">
    <property type="protein sequence ID" value="CAF0738738.1"/>
    <property type="molecule type" value="Genomic_DNA"/>
</dbReference>
<dbReference type="EMBL" id="CAJOBC010000010">
    <property type="protein sequence ID" value="CAF3516842.1"/>
    <property type="molecule type" value="Genomic_DNA"/>
</dbReference>
<reference evidence="2" key="1">
    <citation type="submission" date="2021-02" db="EMBL/GenBank/DDBJ databases">
        <authorList>
            <person name="Nowell W R."/>
        </authorList>
    </citation>
    <scope>NUCLEOTIDE SEQUENCE</scope>
</reference>
<gene>
    <name evidence="2" type="ORF">GPM918_LOCUS135</name>
    <name evidence="3" type="ORF">OVA965_LOCUS9287</name>
    <name evidence="4" type="ORF">SRO942_LOCUS136</name>
    <name evidence="5" type="ORF">TMI583_LOCUS9283</name>
</gene>
<evidence type="ECO:0000313" key="3">
    <source>
        <dbReference type="EMBL" id="CAF0894264.1"/>
    </source>
</evidence>
<name>A0A813NPL8_9BILA</name>
<dbReference type="Proteomes" id="UP000677228">
    <property type="component" value="Unassembled WGS sequence"/>
</dbReference>
<evidence type="ECO:0000313" key="4">
    <source>
        <dbReference type="EMBL" id="CAF3516842.1"/>
    </source>
</evidence>
<sequence>MDNFFSSQRANVNEFSHHQWNNVSNNTNNFILSSNSEEHEEQSPVWLQQHLNQPQQFSAYDLLDNSKKPTTIKDDSFGLVKLDNNITNNTDALTRAMYSEDADMIDEETDVMLKELRTFTTAQLVNKIRDMMNMAYQLGVEEAKEMSRGKLLNIFDQQTSHTNILN</sequence>
<protein>
    <submittedName>
        <fullName evidence="2">Uncharacterized protein</fullName>
    </submittedName>
</protein>
<evidence type="ECO:0000313" key="2">
    <source>
        <dbReference type="EMBL" id="CAF0738738.1"/>
    </source>
</evidence>
<dbReference type="Proteomes" id="UP000681722">
    <property type="component" value="Unassembled WGS sequence"/>
</dbReference>
<dbReference type="EMBL" id="CAJNOK010003256">
    <property type="protein sequence ID" value="CAF0894264.1"/>
    <property type="molecule type" value="Genomic_DNA"/>
</dbReference>
<dbReference type="Pfam" id="PF10044">
    <property type="entry name" value="LIN52"/>
    <property type="match status" value="1"/>
</dbReference>
<dbReference type="InterPro" id="IPR018737">
    <property type="entry name" value="DREAM_LIN52"/>
</dbReference>
<evidence type="ECO:0000256" key="1">
    <source>
        <dbReference type="ARBA" id="ARBA00005456"/>
    </source>
</evidence>
<evidence type="ECO:0000313" key="6">
    <source>
        <dbReference type="Proteomes" id="UP000663829"/>
    </source>
</evidence>
<organism evidence="2 6">
    <name type="scientific">Didymodactylos carnosus</name>
    <dbReference type="NCBI Taxonomy" id="1234261"/>
    <lineage>
        <taxon>Eukaryota</taxon>
        <taxon>Metazoa</taxon>
        <taxon>Spiralia</taxon>
        <taxon>Gnathifera</taxon>
        <taxon>Rotifera</taxon>
        <taxon>Eurotatoria</taxon>
        <taxon>Bdelloidea</taxon>
        <taxon>Philodinida</taxon>
        <taxon>Philodinidae</taxon>
        <taxon>Didymodactylos</taxon>
    </lineage>
</organism>
<comment type="similarity">
    <text evidence="1">Belongs to the lin-52 family.</text>
</comment>
<dbReference type="EMBL" id="CAJOBA010003257">
    <property type="protein sequence ID" value="CAF3676000.1"/>
    <property type="molecule type" value="Genomic_DNA"/>
</dbReference>
<dbReference type="Proteomes" id="UP000663829">
    <property type="component" value="Unassembled WGS sequence"/>
</dbReference>
<dbReference type="GO" id="GO:0070176">
    <property type="term" value="C:DRM complex"/>
    <property type="evidence" value="ECO:0007669"/>
    <property type="project" value="InterPro"/>
</dbReference>
<proteinExistence type="inferred from homology"/>
<dbReference type="Proteomes" id="UP000682733">
    <property type="component" value="Unassembled WGS sequence"/>
</dbReference>
<dbReference type="GO" id="GO:0006355">
    <property type="term" value="P:regulation of DNA-templated transcription"/>
    <property type="evidence" value="ECO:0007669"/>
    <property type="project" value="InterPro"/>
</dbReference>
<evidence type="ECO:0000313" key="5">
    <source>
        <dbReference type="EMBL" id="CAF3676000.1"/>
    </source>
</evidence>
<dbReference type="OrthoDB" id="5834362at2759"/>
<keyword evidence="6" id="KW-1185">Reference proteome</keyword>
<accession>A0A813NPL8</accession>